<feature type="compositionally biased region" description="Low complexity" evidence="1">
    <location>
        <begin position="117"/>
        <end position="143"/>
    </location>
</feature>
<gene>
    <name evidence="2" type="ORF">MONAX_5E045006</name>
</gene>
<dbReference type="Proteomes" id="UP000335636">
    <property type="component" value="Unassembled WGS sequence"/>
</dbReference>
<keyword evidence="3" id="KW-1185">Reference proteome</keyword>
<proteinExistence type="predicted"/>
<organism evidence="2 3">
    <name type="scientific">Marmota monax</name>
    <name type="common">Woodchuck</name>
    <dbReference type="NCBI Taxonomy" id="9995"/>
    <lineage>
        <taxon>Eukaryota</taxon>
        <taxon>Metazoa</taxon>
        <taxon>Chordata</taxon>
        <taxon>Craniata</taxon>
        <taxon>Vertebrata</taxon>
        <taxon>Euteleostomi</taxon>
        <taxon>Mammalia</taxon>
        <taxon>Eutheria</taxon>
        <taxon>Euarchontoglires</taxon>
        <taxon>Glires</taxon>
        <taxon>Rodentia</taxon>
        <taxon>Sciuromorpha</taxon>
        <taxon>Sciuridae</taxon>
        <taxon>Xerinae</taxon>
        <taxon>Marmotini</taxon>
        <taxon>Marmota</taxon>
    </lineage>
</organism>
<feature type="region of interest" description="Disordered" evidence="1">
    <location>
        <begin position="117"/>
        <end position="145"/>
    </location>
</feature>
<evidence type="ECO:0000313" key="2">
    <source>
        <dbReference type="EMBL" id="VTJ74152.1"/>
    </source>
</evidence>
<reference evidence="2" key="1">
    <citation type="submission" date="2019-04" db="EMBL/GenBank/DDBJ databases">
        <authorList>
            <person name="Alioto T."/>
            <person name="Alioto T."/>
        </authorList>
    </citation>
    <scope>NUCLEOTIDE SEQUENCE [LARGE SCALE GENOMIC DNA]</scope>
</reference>
<evidence type="ECO:0000313" key="3">
    <source>
        <dbReference type="Proteomes" id="UP000335636"/>
    </source>
</evidence>
<evidence type="ECO:0000256" key="1">
    <source>
        <dbReference type="SAM" id="MobiDB-lite"/>
    </source>
</evidence>
<dbReference type="AlphaFoldDB" id="A0A5E4BZX2"/>
<protein>
    <submittedName>
        <fullName evidence="2">Uncharacterized protein</fullName>
    </submittedName>
</protein>
<dbReference type="EMBL" id="CABDUW010000720">
    <property type="protein sequence ID" value="VTJ74152.1"/>
    <property type="molecule type" value="Genomic_DNA"/>
</dbReference>
<sequence length="166" mass="18413">MLTKADRIKTGLPNELFGNRSVNISNAKLITMENLQKDKKQLYSAQWTPPFSNGGRMEKFSSPNALMLRSLSTDLTVLFQVEPFSVNVQLGLPSACGSSTPPWCRNRFTFLLPSRSRRSSPLGPAGDANLALTRRPRLAAASTPRPPHPPRLLWVRCGVPRIQEVC</sequence>
<name>A0A5E4BZX2_MARMO</name>
<comment type="caution">
    <text evidence="2">The sequence shown here is derived from an EMBL/GenBank/DDBJ whole genome shotgun (WGS) entry which is preliminary data.</text>
</comment>
<accession>A0A5E4BZX2</accession>